<organism evidence="10 11">
    <name type="scientific">Acaromyces ingoldii</name>
    <dbReference type="NCBI Taxonomy" id="215250"/>
    <lineage>
        <taxon>Eukaryota</taxon>
        <taxon>Fungi</taxon>
        <taxon>Dikarya</taxon>
        <taxon>Basidiomycota</taxon>
        <taxon>Ustilaginomycotina</taxon>
        <taxon>Exobasidiomycetes</taxon>
        <taxon>Exobasidiales</taxon>
        <taxon>Cryptobasidiaceae</taxon>
        <taxon>Acaromyces</taxon>
    </lineage>
</organism>
<dbReference type="Pfam" id="PF06974">
    <property type="entry name" value="WS_DGAT_C"/>
    <property type="match status" value="1"/>
</dbReference>
<dbReference type="Proteomes" id="UP000245768">
    <property type="component" value="Unassembled WGS sequence"/>
</dbReference>
<dbReference type="GO" id="GO:0005886">
    <property type="term" value="C:plasma membrane"/>
    <property type="evidence" value="ECO:0007669"/>
    <property type="project" value="TreeGrafter"/>
</dbReference>
<dbReference type="UniPathway" id="UPA00282"/>
<comment type="catalytic activity">
    <reaction evidence="7">
        <text>an acyl-CoA + a 1,2-diacyl-sn-glycerol = a triacyl-sn-glycerol + CoA</text>
        <dbReference type="Rhea" id="RHEA:10868"/>
        <dbReference type="ChEBI" id="CHEBI:17815"/>
        <dbReference type="ChEBI" id="CHEBI:57287"/>
        <dbReference type="ChEBI" id="CHEBI:58342"/>
        <dbReference type="ChEBI" id="CHEBI:64615"/>
        <dbReference type="EC" id="2.3.1.20"/>
    </reaction>
</comment>
<comment type="catalytic activity">
    <reaction evidence="6">
        <text>a long chain fatty alcohol + a fatty acyl-CoA = a long-chain alcohol wax ester + CoA</text>
        <dbReference type="Rhea" id="RHEA:38443"/>
        <dbReference type="ChEBI" id="CHEBI:17135"/>
        <dbReference type="ChEBI" id="CHEBI:57287"/>
        <dbReference type="ChEBI" id="CHEBI:77636"/>
        <dbReference type="ChEBI" id="CHEBI:235323"/>
        <dbReference type="EC" id="2.3.1.75"/>
    </reaction>
</comment>
<keyword evidence="11" id="KW-1185">Reference proteome</keyword>
<dbReference type="GO" id="GO:0019432">
    <property type="term" value="P:triglyceride biosynthetic process"/>
    <property type="evidence" value="ECO:0007669"/>
    <property type="project" value="UniProtKB-UniPathway"/>
</dbReference>
<protein>
    <submittedName>
        <fullName evidence="10">Uncharacterized protein</fullName>
    </submittedName>
</protein>
<evidence type="ECO:0000259" key="8">
    <source>
        <dbReference type="Pfam" id="PF03007"/>
    </source>
</evidence>
<feature type="domain" description="O-acyltransferase WSD1-like N-terminal" evidence="8">
    <location>
        <begin position="38"/>
        <end position="177"/>
    </location>
</feature>
<dbReference type="EMBL" id="KZ819635">
    <property type="protein sequence ID" value="PWN91454.1"/>
    <property type="molecule type" value="Genomic_DNA"/>
</dbReference>
<proteinExistence type="inferred from homology"/>
<dbReference type="InParanoid" id="A0A316YRK8"/>
<reference evidence="10 11" key="1">
    <citation type="journal article" date="2018" name="Mol. Biol. Evol.">
        <title>Broad Genomic Sampling Reveals a Smut Pathogenic Ancestry of the Fungal Clade Ustilaginomycotina.</title>
        <authorList>
            <person name="Kijpornyongpan T."/>
            <person name="Mondo S.J."/>
            <person name="Barry K."/>
            <person name="Sandor L."/>
            <person name="Lee J."/>
            <person name="Lipzen A."/>
            <person name="Pangilinan J."/>
            <person name="LaButti K."/>
            <person name="Hainaut M."/>
            <person name="Henrissat B."/>
            <person name="Grigoriev I.V."/>
            <person name="Spatafora J.W."/>
            <person name="Aime M.C."/>
        </authorList>
    </citation>
    <scope>NUCLEOTIDE SEQUENCE [LARGE SCALE GENOMIC DNA]</scope>
    <source>
        <strain evidence="10 11">MCA 4198</strain>
    </source>
</reference>
<evidence type="ECO:0000256" key="3">
    <source>
        <dbReference type="ARBA" id="ARBA00022679"/>
    </source>
</evidence>
<keyword evidence="3" id="KW-0808">Transferase</keyword>
<dbReference type="GO" id="GO:0004144">
    <property type="term" value="F:diacylglycerol O-acyltransferase activity"/>
    <property type="evidence" value="ECO:0007669"/>
    <property type="project" value="UniProtKB-EC"/>
</dbReference>
<dbReference type="RefSeq" id="XP_025378652.1">
    <property type="nucleotide sequence ID" value="XM_025525638.1"/>
</dbReference>
<sequence length="574" mass="64335">MAGSIARTILEHGAWVEEHLEEEIELRKNAIGGLDHMWLHLSSISSFNPVCAAIWTFSDIIDDKKIHETMLRQVDAFPKYKQILVNRGRRWHGATFVDDPNWDVHRHLSKQKLPGAAGRQELDDFTAEFIAQEWDFSKPLWELVYFDNYQNGDQKGGAIVVRGHHTLTDGQGFVMSQLFISSYGPELERMINEGSKTIKAARRGTAQPSKVHKALKPLDKYQNLLVLQLAMFALFWAIWLGSTFLEVLGSISQAASFVFYYLTSSWRQRYLTSDYVGERVKKREFATSKSFPIDDVKKLQKAFGGPTPGGWREALQGGRKAKSWWGHLTLNDVLCTIIADVMVDEIDHQEPVDVPGLLPWLKRSVNRILPNPLCLLIPISIRPVANWQMQNWSTGSLAWIPSPSANEGLAMGAKAMHRRLHEAARELSVLKNGILPRLAFYLIQISGQAPILFPHPSLWTPVQSFVRAYLAYAVEAQVAIVTNVPGPQGGHITLADAQVEEWSASPPQGGKGTLGIGIISYNGNVCITIAADHVEGAPSEGVARRLTDAFERRWAQYLETADQILKRAETSRKF</sequence>
<evidence type="ECO:0000256" key="2">
    <source>
        <dbReference type="ARBA" id="ARBA00005189"/>
    </source>
</evidence>
<dbReference type="InterPro" id="IPR045034">
    <property type="entry name" value="O-acyltransferase_WSD1-like"/>
</dbReference>
<keyword evidence="4" id="KW-0012">Acyltransferase</keyword>
<dbReference type="GeneID" id="37047554"/>
<evidence type="ECO:0000256" key="4">
    <source>
        <dbReference type="ARBA" id="ARBA00023315"/>
    </source>
</evidence>
<dbReference type="AlphaFoldDB" id="A0A316YRK8"/>
<evidence type="ECO:0000256" key="5">
    <source>
        <dbReference type="ARBA" id="ARBA00024360"/>
    </source>
</evidence>
<evidence type="ECO:0000256" key="7">
    <source>
        <dbReference type="ARBA" id="ARBA00048109"/>
    </source>
</evidence>
<comment type="similarity">
    <text evidence="5">In the N-terminal section; belongs to the long-chain O-acyltransferase family.</text>
</comment>
<evidence type="ECO:0000256" key="6">
    <source>
        <dbReference type="ARBA" id="ARBA00047604"/>
    </source>
</evidence>
<name>A0A316YRK8_9BASI</name>
<accession>A0A316YRK8</accession>
<dbReference type="GO" id="GO:0047196">
    <property type="term" value="F:long-chain-alcohol O-fatty-acyltransferase activity"/>
    <property type="evidence" value="ECO:0007669"/>
    <property type="project" value="UniProtKB-EC"/>
</dbReference>
<comment type="pathway">
    <text evidence="1">Glycerolipid metabolism; triacylglycerol biosynthesis.</text>
</comment>
<feature type="domain" description="O-acyltransferase WSD1 C-terminal" evidence="9">
    <location>
        <begin position="465"/>
        <end position="550"/>
    </location>
</feature>
<evidence type="ECO:0000313" key="10">
    <source>
        <dbReference type="EMBL" id="PWN91454.1"/>
    </source>
</evidence>
<evidence type="ECO:0000313" key="11">
    <source>
        <dbReference type="Proteomes" id="UP000245768"/>
    </source>
</evidence>
<dbReference type="Pfam" id="PF03007">
    <property type="entry name" value="WS_DGAT_cat"/>
    <property type="match status" value="1"/>
</dbReference>
<dbReference type="InterPro" id="IPR009721">
    <property type="entry name" value="O-acyltransferase_WSD1_C"/>
</dbReference>
<gene>
    <name evidence="10" type="ORF">FA10DRAFT_67595</name>
</gene>
<evidence type="ECO:0000259" key="9">
    <source>
        <dbReference type="Pfam" id="PF06974"/>
    </source>
</evidence>
<dbReference type="STRING" id="215250.A0A316YRK8"/>
<dbReference type="InterPro" id="IPR004255">
    <property type="entry name" value="O-acyltransferase_WSD1_N"/>
</dbReference>
<dbReference type="PANTHER" id="PTHR31650">
    <property type="entry name" value="O-ACYLTRANSFERASE (WSD1-LIKE) FAMILY PROTEIN"/>
    <property type="match status" value="1"/>
</dbReference>
<dbReference type="OrthoDB" id="619536at2759"/>
<dbReference type="PANTHER" id="PTHR31650:SF1">
    <property type="entry name" value="WAX ESTER SYNTHASE_DIACYLGLYCEROL ACYLTRANSFERASE 4-RELATED"/>
    <property type="match status" value="1"/>
</dbReference>
<comment type="pathway">
    <text evidence="2">Lipid metabolism.</text>
</comment>
<evidence type="ECO:0000256" key="1">
    <source>
        <dbReference type="ARBA" id="ARBA00004771"/>
    </source>
</evidence>